<dbReference type="PANTHER" id="PTHR12905:SF0">
    <property type="entry name" value="CALCINEURIN-LIKE PHOSPHOESTERASE DOMAIN-CONTAINING PROTEIN"/>
    <property type="match status" value="1"/>
</dbReference>
<accession>A0B609</accession>
<dbReference type="HOGENOM" id="CLU_041441_5_0_2"/>
<dbReference type="SUPFAM" id="SSF56300">
    <property type="entry name" value="Metallo-dependent phosphatases"/>
    <property type="match status" value="1"/>
</dbReference>
<dbReference type="Pfam" id="PF14582">
    <property type="entry name" value="Metallophos_3"/>
    <property type="match status" value="1"/>
</dbReference>
<proteinExistence type="predicted"/>
<feature type="domain" description="Metallophosphoesterase TT1561-like" evidence="1">
    <location>
        <begin position="41"/>
        <end position="216"/>
    </location>
</feature>
<evidence type="ECO:0000259" key="1">
    <source>
        <dbReference type="Pfam" id="PF14582"/>
    </source>
</evidence>
<protein>
    <submittedName>
        <fullName evidence="2">Metallophosphoesterase</fullName>
    </submittedName>
</protein>
<dbReference type="PANTHER" id="PTHR12905">
    <property type="entry name" value="METALLOPHOSPHOESTERASE"/>
    <property type="match status" value="1"/>
</dbReference>
<dbReference type="OrthoDB" id="50367at2157"/>
<dbReference type="KEGG" id="mtp:Mthe_0339"/>
<dbReference type="InterPro" id="IPR051693">
    <property type="entry name" value="UPF0046_metallophosphoest"/>
</dbReference>
<sequence length="221" mass="24740">MRLICIADVHDAPSRLWFLEGRSADLMVIAGDLHNDGTPDTAVRVLDQLSRFPQMKLIIPGNMDPRTFAEDLWRSHGLIPIHRSTFVIGKVGFVGMGGMVARNPKRIGDPARYYHSDEDLYRTLTDLLRSIRDLDRRVVVVHQPPRGVRDRLYNGELSGSSGLRRVIEELQPDLVICGHIHEDRGALNLGGTLVVNVGEARMGYAALIDLDDLDVEWLTAE</sequence>
<dbReference type="GeneID" id="4461968"/>
<gene>
    <name evidence="2" type="ordered locus">Mthe_0339</name>
</gene>
<dbReference type="Proteomes" id="UP000000674">
    <property type="component" value="Chromosome"/>
</dbReference>
<dbReference type="EMBL" id="CP000477">
    <property type="protein sequence ID" value="ABK14133.1"/>
    <property type="molecule type" value="Genomic_DNA"/>
</dbReference>
<dbReference type="RefSeq" id="WP_011695532.1">
    <property type="nucleotide sequence ID" value="NC_008553.1"/>
</dbReference>
<evidence type="ECO:0000313" key="3">
    <source>
        <dbReference type="Proteomes" id="UP000000674"/>
    </source>
</evidence>
<dbReference type="Gene3D" id="3.60.21.10">
    <property type="match status" value="1"/>
</dbReference>
<reference evidence="2 3" key="1">
    <citation type="submission" date="2006-10" db="EMBL/GenBank/DDBJ databases">
        <title>Complete sequence of Methanosaeta thermophila PT.</title>
        <authorList>
            <consortium name="US DOE Joint Genome Institute"/>
            <person name="Copeland A."/>
            <person name="Lucas S."/>
            <person name="Lapidus A."/>
            <person name="Barry K."/>
            <person name="Detter J.C."/>
            <person name="Glavina del Rio T."/>
            <person name="Hammon N."/>
            <person name="Israni S."/>
            <person name="Pitluck S."/>
            <person name="Chain P."/>
            <person name="Malfatti S."/>
            <person name="Shin M."/>
            <person name="Vergez L."/>
            <person name="Schmutz J."/>
            <person name="Larimer F."/>
            <person name="Land M."/>
            <person name="Hauser L."/>
            <person name="Kyrpides N."/>
            <person name="Kim E."/>
            <person name="Smith K.S."/>
            <person name="Ingram-Smith C."/>
            <person name="Richardson P."/>
        </authorList>
    </citation>
    <scope>NUCLEOTIDE SEQUENCE [LARGE SCALE GENOMIC DNA]</scope>
    <source>
        <strain evidence="3">DSM 6194 / JCM 14653 / NBRC 101360 / PT</strain>
    </source>
</reference>
<organism evidence="2 3">
    <name type="scientific">Methanothrix thermoacetophila (strain DSM 6194 / JCM 14653 / NBRC 101360 / PT)</name>
    <name type="common">Methanosaeta thermophila</name>
    <dbReference type="NCBI Taxonomy" id="349307"/>
    <lineage>
        <taxon>Archaea</taxon>
        <taxon>Methanobacteriati</taxon>
        <taxon>Methanobacteriota</taxon>
        <taxon>Stenosarchaea group</taxon>
        <taxon>Methanomicrobia</taxon>
        <taxon>Methanotrichales</taxon>
        <taxon>Methanotrichaceae</taxon>
        <taxon>Methanothrix</taxon>
    </lineage>
</organism>
<keyword evidence="3" id="KW-1185">Reference proteome</keyword>
<dbReference type="InterPro" id="IPR029052">
    <property type="entry name" value="Metallo-depent_PP-like"/>
</dbReference>
<name>A0B609_METTP</name>
<dbReference type="STRING" id="349307.Mthe_0339"/>
<dbReference type="AlphaFoldDB" id="A0B609"/>
<dbReference type="InterPro" id="IPR029461">
    <property type="entry name" value="TT1561-like"/>
</dbReference>
<evidence type="ECO:0000313" key="2">
    <source>
        <dbReference type="EMBL" id="ABK14133.1"/>
    </source>
</evidence>